<evidence type="ECO:0000256" key="4">
    <source>
        <dbReference type="ARBA" id="ARBA00022490"/>
    </source>
</evidence>
<dbReference type="Pfam" id="PF01406">
    <property type="entry name" value="tRNA-synt_1e"/>
    <property type="match status" value="1"/>
</dbReference>
<dbReference type="Pfam" id="PF09190">
    <property type="entry name" value="DALR_2"/>
    <property type="match status" value="1"/>
</dbReference>
<sequence length="441" mass="50954">MYVCGITAYDLCHIGHGRTFVVFDIVTRYLRYCGYEVNYIRNITDIDDKIIKRSAKNGETIKQLTDKMIAEMYIDLDKLNILRPNVEPKATQYITDIIHLISYLINNKYAYVSTNGDVMFAVHSAHNYGMLSRQNIDKLKIGSKFKTNDVKLNKIDFVLWKISKYGEPSWSSPWGNGRPGWHIECSTMSYKNLGKYFDIHGGGLDLIFPHHENEIAQSTCAYNSPYVNYWMHSGLVMIGKEKMSKSLNNFLTLRDVINCYDAETVRFFLMSSHYRKPLHYSEKNLIQSRAALESLYIAIRGTDNNIQPSGGEKFIQQFTVAMNNDFNTPEAYSVLFNIAHEVNRLKKHFDKAAAQGMAATLRNLANILGILELDPEIFFHEKNFYNLDNDKAIIEKLIQQRNQGRKIGQWDKADQARKKLNAMGIILEDTKNGTTIWRRYR</sequence>
<dbReference type="FunFam" id="3.40.50.620:FF:000009">
    <property type="entry name" value="Cysteine--tRNA ligase"/>
    <property type="match status" value="1"/>
</dbReference>
<dbReference type="AlphaFoldDB" id="A0A0K2BK59"/>
<proteinExistence type="inferred from homology"/>
<evidence type="ECO:0000313" key="15">
    <source>
        <dbReference type="Proteomes" id="UP000056466"/>
    </source>
</evidence>
<feature type="short sequence motif" description="'KMSKS' region" evidence="12">
    <location>
        <begin position="242"/>
        <end position="246"/>
    </location>
</feature>
<keyword evidence="5 12" id="KW-0436">Ligase</keyword>
<dbReference type="GO" id="GO:0008270">
    <property type="term" value="F:zinc ion binding"/>
    <property type="evidence" value="ECO:0007669"/>
    <property type="project" value="UniProtKB-UniRule"/>
</dbReference>
<dbReference type="SMART" id="SM00840">
    <property type="entry name" value="DALR_2"/>
    <property type="match status" value="1"/>
</dbReference>
<evidence type="ECO:0000256" key="12">
    <source>
        <dbReference type="HAMAP-Rule" id="MF_00041"/>
    </source>
</evidence>
<evidence type="ECO:0000256" key="8">
    <source>
        <dbReference type="ARBA" id="ARBA00022833"/>
    </source>
</evidence>
<feature type="binding site" evidence="12">
    <location>
        <position position="4"/>
    </location>
    <ligand>
        <name>Zn(2+)</name>
        <dbReference type="ChEBI" id="CHEBI:29105"/>
    </ligand>
</feature>
<feature type="domain" description="Cysteinyl-tRNA synthetase class Ia DALR" evidence="13">
    <location>
        <begin position="317"/>
        <end position="379"/>
    </location>
</feature>
<dbReference type="CDD" id="cd07963">
    <property type="entry name" value="Anticodon_Ia_Cys"/>
    <property type="match status" value="1"/>
</dbReference>
<dbReference type="PANTHER" id="PTHR10890">
    <property type="entry name" value="CYSTEINYL-TRNA SYNTHETASE"/>
    <property type="match status" value="1"/>
</dbReference>
<dbReference type="NCBIfam" id="TIGR00435">
    <property type="entry name" value="cysS"/>
    <property type="match status" value="1"/>
</dbReference>
<evidence type="ECO:0000313" key="14">
    <source>
        <dbReference type="EMBL" id="AKZ65720.1"/>
    </source>
</evidence>
<evidence type="ECO:0000256" key="10">
    <source>
        <dbReference type="ARBA" id="ARBA00022917"/>
    </source>
</evidence>
<dbReference type="CDD" id="cd00672">
    <property type="entry name" value="CysRS_core"/>
    <property type="match status" value="1"/>
</dbReference>
<keyword evidence="11 12" id="KW-0030">Aminoacyl-tRNA synthetase</keyword>
<feature type="binding site" evidence="12">
    <location>
        <position position="210"/>
    </location>
    <ligand>
        <name>Zn(2+)</name>
        <dbReference type="ChEBI" id="CHEBI:29105"/>
    </ligand>
</feature>
<evidence type="ECO:0000256" key="3">
    <source>
        <dbReference type="ARBA" id="ARBA00011245"/>
    </source>
</evidence>
<dbReference type="GO" id="GO:0005829">
    <property type="term" value="C:cytosol"/>
    <property type="evidence" value="ECO:0007669"/>
    <property type="project" value="TreeGrafter"/>
</dbReference>
<keyword evidence="6 12" id="KW-0479">Metal-binding</keyword>
<keyword evidence="10 12" id="KW-0648">Protein biosynthesis</keyword>
<feature type="binding site" evidence="12">
    <location>
        <position position="214"/>
    </location>
    <ligand>
        <name>Zn(2+)</name>
        <dbReference type="ChEBI" id="CHEBI:29105"/>
    </ligand>
</feature>
<dbReference type="EC" id="6.1.1.16" evidence="12"/>
<comment type="subcellular location">
    <subcellularLocation>
        <location evidence="1 12">Cytoplasm</location>
    </subcellularLocation>
</comment>
<keyword evidence="7 12" id="KW-0547">Nucleotide-binding</keyword>
<evidence type="ECO:0000256" key="7">
    <source>
        <dbReference type="ARBA" id="ARBA00022741"/>
    </source>
</evidence>
<dbReference type="EMBL" id="CP011787">
    <property type="protein sequence ID" value="AKZ65720.1"/>
    <property type="molecule type" value="Genomic_DNA"/>
</dbReference>
<feature type="binding site" evidence="12">
    <location>
        <position position="185"/>
    </location>
    <ligand>
        <name>Zn(2+)</name>
        <dbReference type="ChEBI" id="CHEBI:29105"/>
    </ligand>
</feature>
<evidence type="ECO:0000256" key="5">
    <source>
        <dbReference type="ARBA" id="ARBA00022598"/>
    </source>
</evidence>
<evidence type="ECO:0000256" key="1">
    <source>
        <dbReference type="ARBA" id="ARBA00004496"/>
    </source>
</evidence>
<dbReference type="GO" id="GO:0006423">
    <property type="term" value="P:cysteinyl-tRNA aminoacylation"/>
    <property type="evidence" value="ECO:0007669"/>
    <property type="project" value="UniProtKB-UniRule"/>
</dbReference>
<keyword evidence="9 12" id="KW-0067">ATP-binding</keyword>
<dbReference type="InterPro" id="IPR009080">
    <property type="entry name" value="tRNAsynth_Ia_anticodon-bd"/>
</dbReference>
<dbReference type="InterPro" id="IPR015803">
    <property type="entry name" value="Cys-tRNA-ligase"/>
</dbReference>
<dbReference type="HAMAP" id="MF_00041">
    <property type="entry name" value="Cys_tRNA_synth"/>
    <property type="match status" value="1"/>
</dbReference>
<evidence type="ECO:0000256" key="11">
    <source>
        <dbReference type="ARBA" id="ARBA00023146"/>
    </source>
</evidence>
<dbReference type="KEGG" id="bcig:AB162_099"/>
<dbReference type="InterPro" id="IPR014729">
    <property type="entry name" value="Rossmann-like_a/b/a_fold"/>
</dbReference>
<feature type="short sequence motif" description="'HIGH' region" evidence="12">
    <location>
        <begin position="6"/>
        <end position="16"/>
    </location>
</feature>
<dbReference type="GO" id="GO:0005524">
    <property type="term" value="F:ATP binding"/>
    <property type="evidence" value="ECO:0007669"/>
    <property type="project" value="UniProtKB-UniRule"/>
</dbReference>
<keyword evidence="4 12" id="KW-0963">Cytoplasm</keyword>
<comment type="cofactor">
    <cofactor evidence="12">
        <name>Zn(2+)</name>
        <dbReference type="ChEBI" id="CHEBI:29105"/>
    </cofactor>
    <text evidence="12">Binds 1 zinc ion per subunit.</text>
</comment>
<feature type="binding site" evidence="12">
    <location>
        <position position="245"/>
    </location>
    <ligand>
        <name>ATP</name>
        <dbReference type="ChEBI" id="CHEBI:30616"/>
    </ligand>
</feature>
<evidence type="ECO:0000256" key="9">
    <source>
        <dbReference type="ARBA" id="ARBA00022840"/>
    </source>
</evidence>
<protein>
    <recommendedName>
        <fullName evidence="12">Cysteine--tRNA ligase</fullName>
        <ecNumber evidence="12">6.1.1.16</ecNumber>
    </recommendedName>
    <alternativeName>
        <fullName evidence="12">Cysteinyl-tRNA synthetase</fullName>
        <shortName evidence="12">CysRS</shortName>
    </alternativeName>
</protein>
<evidence type="ECO:0000256" key="6">
    <source>
        <dbReference type="ARBA" id="ARBA00022723"/>
    </source>
</evidence>
<dbReference type="Proteomes" id="UP000056466">
    <property type="component" value="Chromosome"/>
</dbReference>
<comment type="catalytic activity">
    <reaction evidence="12">
        <text>tRNA(Cys) + L-cysteine + ATP = L-cysteinyl-tRNA(Cys) + AMP + diphosphate</text>
        <dbReference type="Rhea" id="RHEA:17773"/>
        <dbReference type="Rhea" id="RHEA-COMP:9661"/>
        <dbReference type="Rhea" id="RHEA-COMP:9679"/>
        <dbReference type="ChEBI" id="CHEBI:30616"/>
        <dbReference type="ChEBI" id="CHEBI:33019"/>
        <dbReference type="ChEBI" id="CHEBI:35235"/>
        <dbReference type="ChEBI" id="CHEBI:78442"/>
        <dbReference type="ChEBI" id="CHEBI:78517"/>
        <dbReference type="ChEBI" id="CHEBI:456215"/>
        <dbReference type="EC" id="6.1.1.16"/>
    </reaction>
</comment>
<dbReference type="PATRIC" id="fig|186490.8.peg.102"/>
<comment type="subunit">
    <text evidence="3 12">Monomer.</text>
</comment>
<name>A0A0K2BK59_9GAMM</name>
<dbReference type="Gene3D" id="1.20.120.1910">
    <property type="entry name" value="Cysteine-tRNA ligase, C-terminal anti-codon recognition domain"/>
    <property type="match status" value="1"/>
</dbReference>
<reference evidence="14 15" key="1">
    <citation type="submission" date="2015-06" db="EMBL/GenBank/DDBJ databases">
        <title>Lineage-specific patterns of genome deterioration in obligate symbionts.</title>
        <authorList>
            <person name="Bennett G.M."/>
            <person name="McCutcheon J.P."/>
            <person name="McDonald B.R."/>
            <person name="Moran N.A."/>
        </authorList>
    </citation>
    <scope>NUCLEOTIDE SEQUENCE [LARGE SCALE GENOMIC DNA]</scope>
    <source>
        <strain evidence="14 15">B-GSS</strain>
    </source>
</reference>
<keyword evidence="8 12" id="KW-0862">Zinc</keyword>
<gene>
    <name evidence="12 14" type="primary">cysS</name>
    <name evidence="14" type="ORF">AB162_099</name>
</gene>
<evidence type="ECO:0000259" key="13">
    <source>
        <dbReference type="SMART" id="SM00840"/>
    </source>
</evidence>
<keyword evidence="15" id="KW-1185">Reference proteome</keyword>
<dbReference type="PANTHER" id="PTHR10890:SF3">
    <property type="entry name" value="CYSTEINE--TRNA LIGASE, CYTOPLASMIC"/>
    <property type="match status" value="1"/>
</dbReference>
<dbReference type="SUPFAM" id="SSF52374">
    <property type="entry name" value="Nucleotidylyl transferase"/>
    <property type="match status" value="1"/>
</dbReference>
<dbReference type="Gene3D" id="3.40.50.620">
    <property type="entry name" value="HUPs"/>
    <property type="match status" value="1"/>
</dbReference>
<dbReference type="SUPFAM" id="SSF47323">
    <property type="entry name" value="Anticodon-binding domain of a subclass of class I aminoacyl-tRNA synthetases"/>
    <property type="match status" value="1"/>
</dbReference>
<dbReference type="InterPro" id="IPR024909">
    <property type="entry name" value="Cys-tRNA/MSH_ligase"/>
</dbReference>
<evidence type="ECO:0000256" key="2">
    <source>
        <dbReference type="ARBA" id="ARBA00005594"/>
    </source>
</evidence>
<dbReference type="GO" id="GO:0004817">
    <property type="term" value="F:cysteine-tRNA ligase activity"/>
    <property type="evidence" value="ECO:0007669"/>
    <property type="project" value="UniProtKB-UniRule"/>
</dbReference>
<accession>A0A0K2BK59</accession>
<organism evidence="14 15">
    <name type="scientific">Candidatus Palibaumannia cicadellinicola</name>
    <dbReference type="NCBI Taxonomy" id="186490"/>
    <lineage>
        <taxon>Bacteria</taxon>
        <taxon>Pseudomonadati</taxon>
        <taxon>Pseudomonadota</taxon>
        <taxon>Gammaproteobacteria</taxon>
        <taxon>Candidatus Palibaumannia</taxon>
    </lineage>
</organism>
<dbReference type="InterPro" id="IPR032678">
    <property type="entry name" value="tRNA-synt_1_cat_dom"/>
</dbReference>
<comment type="similarity">
    <text evidence="2 12">Belongs to the class-I aminoacyl-tRNA synthetase family.</text>
</comment>
<dbReference type="PRINTS" id="PR00983">
    <property type="entry name" value="TRNASYNTHCYS"/>
</dbReference>
<dbReference type="InterPro" id="IPR015273">
    <property type="entry name" value="Cys-tRNA-synt_Ia_DALR"/>
</dbReference>